<dbReference type="Ensembl" id="ENSLCNT00005024755.1">
    <property type="protein sequence ID" value="ENSLCNP00005022120.1"/>
    <property type="gene ID" value="ENSLCNG00005014426.1"/>
</dbReference>
<dbReference type="PANTHER" id="PTHR15909:SF0">
    <property type="entry name" value="LARGE RIBOSOMAL SUBUNIT PROTEIN BL35M"/>
    <property type="match status" value="1"/>
</dbReference>
<keyword evidence="2" id="KW-1185">Reference proteome</keyword>
<dbReference type="Proteomes" id="UP000472241">
    <property type="component" value="Unplaced"/>
</dbReference>
<dbReference type="GO" id="GO:0005739">
    <property type="term" value="C:mitochondrion"/>
    <property type="evidence" value="ECO:0007669"/>
    <property type="project" value="UniProtKB-SubCell"/>
</dbReference>
<dbReference type="PANTHER" id="PTHR15909">
    <property type="entry name" value="39S RIBOSOMAL PROTEIN L35, MITOCHONDRIAL"/>
    <property type="match status" value="1"/>
</dbReference>
<gene>
    <name evidence="1" type="primary">MRPL35</name>
</gene>
<name>A0A667H7E7_LYNCA</name>
<organism evidence="1 2">
    <name type="scientific">Lynx canadensis</name>
    <name type="common">Canada lynx</name>
    <name type="synonym">Felis canadensis</name>
    <dbReference type="NCBI Taxonomy" id="61383"/>
    <lineage>
        <taxon>Eukaryota</taxon>
        <taxon>Metazoa</taxon>
        <taxon>Chordata</taxon>
        <taxon>Craniata</taxon>
        <taxon>Vertebrata</taxon>
        <taxon>Euteleostomi</taxon>
        <taxon>Mammalia</taxon>
        <taxon>Eutheria</taxon>
        <taxon>Laurasiatheria</taxon>
        <taxon>Carnivora</taxon>
        <taxon>Feliformia</taxon>
        <taxon>Felidae</taxon>
        <taxon>Felinae</taxon>
        <taxon>Lynx</taxon>
    </lineage>
</organism>
<dbReference type="GO" id="GO:0005840">
    <property type="term" value="C:ribosome"/>
    <property type="evidence" value="ECO:0007669"/>
    <property type="project" value="UniProtKB-KW"/>
</dbReference>
<dbReference type="GO" id="GO:1990904">
    <property type="term" value="C:ribonucleoprotein complex"/>
    <property type="evidence" value="ECO:0007669"/>
    <property type="project" value="UniProtKB-KW"/>
</dbReference>
<accession>A0A667H7E7</accession>
<evidence type="ECO:0000313" key="2">
    <source>
        <dbReference type="Proteomes" id="UP000472241"/>
    </source>
</evidence>
<proteinExistence type="predicted"/>
<dbReference type="InterPro" id="IPR019338">
    <property type="entry name" value="Ribosomal_bL35m"/>
</dbReference>
<protein>
    <submittedName>
        <fullName evidence="1">Mitochondrial ribosomal protein L35</fullName>
    </submittedName>
</protein>
<sequence length="95" mass="10094">MAASAFARAFRAASGVLRPLNILVSSACQNGVKNACLSSALSIRHFSSLQTPVVSSAPRLATSVRNLTCGHTAAILNRLVIRKNYGKRRLQEKGA</sequence>
<reference evidence="1" key="1">
    <citation type="submission" date="2025-08" db="UniProtKB">
        <authorList>
            <consortium name="Ensembl"/>
        </authorList>
    </citation>
    <scope>IDENTIFICATION</scope>
</reference>
<evidence type="ECO:0000313" key="1">
    <source>
        <dbReference type="Ensembl" id="ENSLCNP00005022120.1"/>
    </source>
</evidence>
<reference evidence="1" key="2">
    <citation type="submission" date="2025-09" db="UniProtKB">
        <authorList>
            <consortium name="Ensembl"/>
        </authorList>
    </citation>
    <scope>IDENTIFICATION</scope>
</reference>
<dbReference type="AlphaFoldDB" id="A0A667H7E7"/>